<dbReference type="InterPro" id="IPR050644">
    <property type="entry name" value="PG_Glycine_Bridge_Synth"/>
</dbReference>
<dbReference type="RefSeq" id="WP_182300785.1">
    <property type="nucleotide sequence ID" value="NZ_CP041969.1"/>
</dbReference>
<accession>A0A7G5C5Q7</accession>
<dbReference type="KEGG" id="cchl:FPL14_27745"/>
<dbReference type="GO" id="GO:0016740">
    <property type="term" value="F:transferase activity"/>
    <property type="evidence" value="ECO:0007669"/>
    <property type="project" value="UniProtKB-KW"/>
</dbReference>
<gene>
    <name evidence="2" type="ORF">FPL14_27745</name>
</gene>
<dbReference type="InterPro" id="IPR038740">
    <property type="entry name" value="BioF2-like_GNAT_dom"/>
</dbReference>
<evidence type="ECO:0000259" key="1">
    <source>
        <dbReference type="Pfam" id="PF13480"/>
    </source>
</evidence>
<reference evidence="2 3" key="1">
    <citation type="submission" date="2019-07" db="EMBL/GenBank/DDBJ databases">
        <authorList>
            <person name="Kim J.K."/>
            <person name="Cheong H.-M."/>
            <person name="Choi Y."/>
            <person name="Hwang K.J."/>
            <person name="Lee S."/>
            <person name="Choi C."/>
        </authorList>
    </citation>
    <scope>NUCLEOTIDE SEQUENCE [LARGE SCALE GENOMIC DNA]</scope>
    <source>
        <strain evidence="2 3">KS 22</strain>
    </source>
</reference>
<name>A0A7G5C5Q7_9BACL</name>
<keyword evidence="3" id="KW-1185">Reference proteome</keyword>
<proteinExistence type="predicted"/>
<dbReference type="AlphaFoldDB" id="A0A7G5C5Q7"/>
<dbReference type="InterPro" id="IPR016181">
    <property type="entry name" value="Acyl_CoA_acyltransferase"/>
</dbReference>
<protein>
    <submittedName>
        <fullName evidence="2">GNAT family N-acetyltransferase</fullName>
    </submittedName>
</protein>
<organism evidence="2 3">
    <name type="scientific">Cohnella cholangitidis</name>
    <dbReference type="NCBI Taxonomy" id="2598458"/>
    <lineage>
        <taxon>Bacteria</taxon>
        <taxon>Bacillati</taxon>
        <taxon>Bacillota</taxon>
        <taxon>Bacilli</taxon>
        <taxon>Bacillales</taxon>
        <taxon>Paenibacillaceae</taxon>
        <taxon>Cohnella</taxon>
    </lineage>
</organism>
<feature type="domain" description="BioF2-like acetyltransferase" evidence="1">
    <location>
        <begin position="148"/>
        <end position="275"/>
    </location>
</feature>
<evidence type="ECO:0000313" key="2">
    <source>
        <dbReference type="EMBL" id="QMV44541.1"/>
    </source>
</evidence>
<dbReference type="Gene3D" id="3.40.630.30">
    <property type="match status" value="1"/>
</dbReference>
<dbReference type="SUPFAM" id="SSF55729">
    <property type="entry name" value="Acyl-CoA N-acyltransferases (Nat)"/>
    <property type="match status" value="1"/>
</dbReference>
<sequence>MDNKSKYRELCKTNFDIPIFSMDWWLDITAGERNWDVSIVERNDEIIASLPYYITKKYFFNMINMPKLTPSMGVWIKYPSQQKYTTKLSYEKEIFQALIENLPQFDFFYQHFHWSITNWMPFHWQGFKQSTDYTYVLENTQNLELLFSDFRENIRREIRKAEKLLKVVEEEDVERFYQIHKKTFDRQQMSNPYKFELIKQIDEACRARNCRKMWFAIDDIGQVHSAIYVVWDEQSAYYIMGGADPLLRTSGATSLLLWTAIKEASRQGKQFDFVGSMFEPIDRFFRGFGAVQKPYLQISKTNGKLIKSSFWIKEGLKLLR</sequence>
<dbReference type="PANTHER" id="PTHR36174">
    <property type="entry name" value="LIPID II:GLYCINE GLYCYLTRANSFERASE"/>
    <property type="match status" value="1"/>
</dbReference>
<dbReference type="PANTHER" id="PTHR36174:SF1">
    <property type="entry name" value="LIPID II:GLYCINE GLYCYLTRANSFERASE"/>
    <property type="match status" value="1"/>
</dbReference>
<dbReference type="Proteomes" id="UP000515679">
    <property type="component" value="Chromosome"/>
</dbReference>
<keyword evidence="2" id="KW-0808">Transferase</keyword>
<evidence type="ECO:0000313" key="3">
    <source>
        <dbReference type="Proteomes" id="UP000515679"/>
    </source>
</evidence>
<dbReference type="EMBL" id="CP041969">
    <property type="protein sequence ID" value="QMV44541.1"/>
    <property type="molecule type" value="Genomic_DNA"/>
</dbReference>
<dbReference type="Pfam" id="PF13480">
    <property type="entry name" value="Acetyltransf_6"/>
    <property type="match status" value="1"/>
</dbReference>